<proteinExistence type="predicted"/>
<name>A0AAX6M895_9PEZI</name>
<feature type="compositionally biased region" description="Polar residues" evidence="1">
    <location>
        <begin position="335"/>
        <end position="346"/>
    </location>
</feature>
<feature type="compositionally biased region" description="Polar residues" evidence="1">
    <location>
        <begin position="309"/>
        <end position="318"/>
    </location>
</feature>
<dbReference type="AlphaFoldDB" id="A0AAX6M895"/>
<keyword evidence="3" id="KW-1185">Reference proteome</keyword>
<dbReference type="Proteomes" id="UP001369815">
    <property type="component" value="Unassembled WGS sequence"/>
</dbReference>
<accession>A0AAX6M895</accession>
<sequence>MDRRLRVIIEAALEDALKDNIIFNTKWKVFEFLEKLLRAELIHENAVEIEDIWKAVFPHTPQTLSSELLETLSQDLEAGQIHNGDQVAAQMEIIRVPVFDEEAEPKVVSIFLPDTCRYSHANTKRCEGESSYINIKTVRENRLDREIDGTIIVMWKYQKHQQTADQTARRTRCIILEGEDAEAMQVDILFGSEFEAGIRHATPSPSPPKEDGVSPPTVPYPITGSIVNSISSEGVSPLNHKPAYIREWSFPNGLPDHWMGNIPSAAVFPTGTMPNYMVGASPLPLGVGPTTSTKDVTATMTAPVASTNCLLQNPVSNRQGKRKAGDEVEPWANTKRPQNARASYAS</sequence>
<evidence type="ECO:0000256" key="1">
    <source>
        <dbReference type="SAM" id="MobiDB-lite"/>
    </source>
</evidence>
<gene>
    <name evidence="2" type="ORF">Daesc_010406</name>
</gene>
<comment type="caution">
    <text evidence="2">The sequence shown here is derived from an EMBL/GenBank/DDBJ whole genome shotgun (WGS) entry which is preliminary data.</text>
</comment>
<organism evidence="2 3">
    <name type="scientific">Daldinia eschscholtzii</name>
    <dbReference type="NCBI Taxonomy" id="292717"/>
    <lineage>
        <taxon>Eukaryota</taxon>
        <taxon>Fungi</taxon>
        <taxon>Dikarya</taxon>
        <taxon>Ascomycota</taxon>
        <taxon>Pezizomycotina</taxon>
        <taxon>Sordariomycetes</taxon>
        <taxon>Xylariomycetidae</taxon>
        <taxon>Xylariales</taxon>
        <taxon>Hypoxylaceae</taxon>
        <taxon>Daldinia</taxon>
    </lineage>
</organism>
<protein>
    <submittedName>
        <fullName evidence="2">Uncharacterized protein</fullName>
    </submittedName>
</protein>
<evidence type="ECO:0000313" key="2">
    <source>
        <dbReference type="EMBL" id="KAK6948636.1"/>
    </source>
</evidence>
<dbReference type="EMBL" id="JBANMG010000010">
    <property type="protein sequence ID" value="KAK6948636.1"/>
    <property type="molecule type" value="Genomic_DNA"/>
</dbReference>
<feature type="region of interest" description="Disordered" evidence="1">
    <location>
        <begin position="309"/>
        <end position="346"/>
    </location>
</feature>
<reference evidence="2 3" key="1">
    <citation type="journal article" date="2024" name="Front Chem Biol">
        <title>Unveiling the potential of Daldinia eschscholtzii MFLUCC 19-0629 through bioactivity and bioinformatics studies for enhanced sustainable agriculture production.</title>
        <authorList>
            <person name="Brooks S."/>
            <person name="Weaver J.A."/>
            <person name="Klomchit A."/>
            <person name="Alharthi S.A."/>
            <person name="Onlamun T."/>
            <person name="Nurani R."/>
            <person name="Vong T.K."/>
            <person name="Alberti F."/>
            <person name="Greco C."/>
        </authorList>
    </citation>
    <scope>NUCLEOTIDE SEQUENCE [LARGE SCALE GENOMIC DNA]</scope>
    <source>
        <strain evidence="2">MFLUCC 19-0629</strain>
    </source>
</reference>
<evidence type="ECO:0000313" key="3">
    <source>
        <dbReference type="Proteomes" id="UP001369815"/>
    </source>
</evidence>